<reference evidence="3 4" key="1">
    <citation type="submission" date="2019-07" db="EMBL/GenBank/DDBJ databases">
        <title>Flavobacterium sp. nov., isolated from glacier ice.</title>
        <authorList>
            <person name="Liu Q."/>
            <person name="Xin Y.-H."/>
        </authorList>
    </citation>
    <scope>NUCLEOTIDE SEQUENCE [LARGE SCALE GENOMIC DNA]</scope>
    <source>
        <strain evidence="3 4">ZT4R6</strain>
    </source>
</reference>
<evidence type="ECO:0000259" key="2">
    <source>
        <dbReference type="Pfam" id="PF10988"/>
    </source>
</evidence>
<sequence>MKNLLTITVACFAMLTATAQQQIEASGKTVKTTRQVAEFENLSTNGPFEIILKEGISGKIIIEAPENITDYIITAVTNNTLDISIKEGLIFKPSNKNKVIVHVPFKALNEISLSGSGSIISEKTLASNVKIFLNGSGNINLRLHSPKTEAIVTGAGHIELTGSSDNFTCFVTGSGSINAKELDSNNVNAAVKGSGNLKVLCNKAIKGRISGSGTIAFTGEPAQTDLMKTGTGDFKAF</sequence>
<gene>
    <name evidence="3" type="ORF">FMM05_02075</name>
</gene>
<keyword evidence="1" id="KW-0732">Signal</keyword>
<dbReference type="Proteomes" id="UP000320643">
    <property type="component" value="Unassembled WGS sequence"/>
</dbReference>
<evidence type="ECO:0000256" key="1">
    <source>
        <dbReference type="SAM" id="SignalP"/>
    </source>
</evidence>
<name>A0A552VAH8_9FLAO</name>
<dbReference type="Gene3D" id="2.160.20.120">
    <property type="match status" value="1"/>
</dbReference>
<dbReference type="PANTHER" id="PTHR39200">
    <property type="entry name" value="HYPOTHETICAL EXPORTED PROTEIN"/>
    <property type="match status" value="1"/>
</dbReference>
<feature type="signal peptide" evidence="1">
    <location>
        <begin position="1"/>
        <end position="19"/>
    </location>
</feature>
<organism evidence="3 4">
    <name type="scientific">Flavobacterium zepuense</name>
    <dbReference type="NCBI Taxonomy" id="2593302"/>
    <lineage>
        <taxon>Bacteria</taxon>
        <taxon>Pseudomonadati</taxon>
        <taxon>Bacteroidota</taxon>
        <taxon>Flavobacteriia</taxon>
        <taxon>Flavobacteriales</taxon>
        <taxon>Flavobacteriaceae</taxon>
        <taxon>Flavobacterium</taxon>
    </lineage>
</organism>
<dbReference type="RefSeq" id="WP_143371677.1">
    <property type="nucleotide sequence ID" value="NZ_VJVZ01000001.1"/>
</dbReference>
<accession>A0A552VAH8</accession>
<dbReference type="AlphaFoldDB" id="A0A552VAH8"/>
<evidence type="ECO:0000313" key="4">
    <source>
        <dbReference type="Proteomes" id="UP000320643"/>
    </source>
</evidence>
<dbReference type="PANTHER" id="PTHR39200:SF1">
    <property type="entry name" value="AUTO-TRANSPORTER ADHESIN HEAD GIN DOMAIN-CONTAINING PROTEIN-RELATED"/>
    <property type="match status" value="1"/>
</dbReference>
<feature type="domain" description="Putative auto-transporter adhesin head GIN" evidence="2">
    <location>
        <begin position="38"/>
        <end position="221"/>
    </location>
</feature>
<dbReference type="OrthoDB" id="5585143at2"/>
<comment type="caution">
    <text evidence="3">The sequence shown here is derived from an EMBL/GenBank/DDBJ whole genome shotgun (WGS) entry which is preliminary data.</text>
</comment>
<evidence type="ECO:0000313" key="3">
    <source>
        <dbReference type="EMBL" id="TRW27449.1"/>
    </source>
</evidence>
<proteinExistence type="predicted"/>
<keyword evidence="4" id="KW-1185">Reference proteome</keyword>
<dbReference type="Pfam" id="PF10988">
    <property type="entry name" value="DUF2807"/>
    <property type="match status" value="1"/>
</dbReference>
<protein>
    <submittedName>
        <fullName evidence="3">DUF2807 domain-containing protein</fullName>
    </submittedName>
</protein>
<dbReference type="InterPro" id="IPR021255">
    <property type="entry name" value="DUF2807"/>
</dbReference>
<feature type="chain" id="PRO_5021735341" evidence="1">
    <location>
        <begin position="20"/>
        <end position="237"/>
    </location>
</feature>
<dbReference type="EMBL" id="VJVZ01000001">
    <property type="protein sequence ID" value="TRW27449.1"/>
    <property type="molecule type" value="Genomic_DNA"/>
</dbReference>